<protein>
    <recommendedName>
        <fullName evidence="3">AsmA domain-containing protein</fullName>
    </recommendedName>
</protein>
<organism evidence="4 5">
    <name type="scientific">Polaromonas vacuolata</name>
    <dbReference type="NCBI Taxonomy" id="37448"/>
    <lineage>
        <taxon>Bacteria</taxon>
        <taxon>Pseudomonadati</taxon>
        <taxon>Pseudomonadota</taxon>
        <taxon>Betaproteobacteria</taxon>
        <taxon>Burkholderiales</taxon>
        <taxon>Comamonadaceae</taxon>
        <taxon>Polaromonas</taxon>
    </lineage>
</organism>
<feature type="domain" description="AsmA" evidence="3">
    <location>
        <begin position="223"/>
        <end position="557"/>
    </location>
</feature>
<reference evidence="4 5" key="1">
    <citation type="submission" date="2020-04" db="EMBL/GenBank/DDBJ databases">
        <title>Complete genome of a Psychrophilic, Marine, Gas Vacuolate Bacterium Polaromonas vacuolata KCTC 22033T.</title>
        <authorList>
            <person name="Hwang K."/>
            <person name="Kim K.M."/>
        </authorList>
    </citation>
    <scope>NUCLEOTIDE SEQUENCE [LARGE SCALE GENOMIC DNA]</scope>
    <source>
        <strain evidence="4 5">KCTC 22033</strain>
    </source>
</reference>
<dbReference type="GO" id="GO:0005886">
    <property type="term" value="C:plasma membrane"/>
    <property type="evidence" value="ECO:0007669"/>
    <property type="project" value="TreeGrafter"/>
</dbReference>
<dbReference type="InterPro" id="IPR052894">
    <property type="entry name" value="AsmA-related"/>
</dbReference>
<keyword evidence="2" id="KW-0812">Transmembrane</keyword>
<proteinExistence type="predicted"/>
<accession>A0A6H2H614</accession>
<dbReference type="PANTHER" id="PTHR30441:SF9">
    <property type="entry name" value="ASMA FAMILY PROTEIN YHJG"/>
    <property type="match status" value="1"/>
</dbReference>
<dbReference type="PANTHER" id="PTHR30441">
    <property type="entry name" value="DUF748 DOMAIN-CONTAINING PROTEIN"/>
    <property type="match status" value="1"/>
</dbReference>
<dbReference type="Pfam" id="PF05170">
    <property type="entry name" value="AsmA"/>
    <property type="match status" value="2"/>
</dbReference>
<keyword evidence="2" id="KW-1133">Transmembrane helix</keyword>
<feature type="transmembrane region" description="Helical" evidence="2">
    <location>
        <begin position="12"/>
        <end position="36"/>
    </location>
</feature>
<dbReference type="GO" id="GO:0090313">
    <property type="term" value="P:regulation of protein targeting to membrane"/>
    <property type="evidence" value="ECO:0007669"/>
    <property type="project" value="TreeGrafter"/>
</dbReference>
<feature type="compositionally biased region" description="Polar residues" evidence="1">
    <location>
        <begin position="341"/>
        <end position="352"/>
    </location>
</feature>
<evidence type="ECO:0000256" key="2">
    <source>
        <dbReference type="SAM" id="Phobius"/>
    </source>
</evidence>
<dbReference type="EMBL" id="CP051461">
    <property type="protein sequence ID" value="QJC55290.1"/>
    <property type="molecule type" value="Genomic_DNA"/>
</dbReference>
<feature type="compositionally biased region" description="Polar residues" evidence="1">
    <location>
        <begin position="361"/>
        <end position="370"/>
    </location>
</feature>
<evidence type="ECO:0000256" key="1">
    <source>
        <dbReference type="SAM" id="MobiDB-lite"/>
    </source>
</evidence>
<dbReference type="Proteomes" id="UP000502041">
    <property type="component" value="Chromosome"/>
</dbReference>
<evidence type="ECO:0000313" key="4">
    <source>
        <dbReference type="EMBL" id="QJC55290.1"/>
    </source>
</evidence>
<sequence>MIKFRFFKAPRWLIVSLLSALSLLLVVVLTLLLFPWDRLREPLNRYASEQLGRRFEITRHLSVDLGRSITVKLDGLVVANPEWAKNPYLIKAESAEFEMRLWPLLQGRLELPRVLLTQPEIGLQMQADGRRTWALSSDTSDVSAVPKVGALTISQGLLTYIDSAKGADISAEFSLTPEDNALLPLLYKADGKWHNQRFKATGRSGGVLQLSRNLQQPFPLEINVITANTRLKAKGSVANLADFSGLMTYFEIEGRNLAELYQLSGVVLPSTPAYKLKGQLVRQGNRWTASQIDGLLGSSDLSGSLSFDTSGSVARLSGKLQSKLLDFSDLAPVVGLAPSKTKPSATKGSVNTRAAPDRSQVRVSQTKQNSGRRVLPTIPLDLERLKAMNADVTYNAVAIRHVKQLPLDSGTVHVQLTDGVLQLDPLALGVAGGLLSGRMTIDANQTPAVFDTHFDVRGLKLNRLFPTLQSTKSSLGKVTGQISLAGKGNTAASMLGSASGNLALVVGRGELSNILLEFIGLDGGEVIKFLLRGDRNVMLRCAAVEFSVKQGLMTSTTLMLDTTDTLITGRGSVNLANESLYMVFNPEPKDGSILSLRSPLKIAGSFAAPTVGVDKLALAGRIGLAIGLGLINPLLALAATVETGPGQDADCRQALKAASRQ</sequence>
<dbReference type="RefSeq" id="WP_168921178.1">
    <property type="nucleotide sequence ID" value="NZ_CP051461.1"/>
</dbReference>
<feature type="region of interest" description="Disordered" evidence="1">
    <location>
        <begin position="339"/>
        <end position="370"/>
    </location>
</feature>
<dbReference type="AlphaFoldDB" id="A0A6H2H614"/>
<keyword evidence="2" id="KW-0472">Membrane</keyword>
<name>A0A6H2H614_9BURK</name>
<dbReference type="InterPro" id="IPR007844">
    <property type="entry name" value="AsmA"/>
</dbReference>
<evidence type="ECO:0000259" key="3">
    <source>
        <dbReference type="Pfam" id="PF05170"/>
    </source>
</evidence>
<gene>
    <name evidence="4" type="ORF">HC248_00568</name>
</gene>
<keyword evidence="5" id="KW-1185">Reference proteome</keyword>
<evidence type="ECO:0000313" key="5">
    <source>
        <dbReference type="Proteomes" id="UP000502041"/>
    </source>
</evidence>
<feature type="domain" description="AsmA" evidence="3">
    <location>
        <begin position="14"/>
        <end position="141"/>
    </location>
</feature>
<dbReference type="KEGG" id="pvac:HC248_00568"/>